<sequence>MTNMPHQITINATPQKVFEAITTTEGIKGWWSTDAKAEPHLGSTTEVAFYNRQAIFQLKVTQFEPGKLVEWLALHDMPAWKGTTIQFDLSVNENGATVLNFNHSGFASMEGPYAMINTTWGSLMYILKQYVEGKNPEVWHKA</sequence>
<dbReference type="Gene3D" id="3.30.530.20">
    <property type="match status" value="1"/>
</dbReference>
<keyword evidence="4" id="KW-1185">Reference proteome</keyword>
<reference evidence="3" key="1">
    <citation type="submission" date="2021-04" db="EMBL/GenBank/DDBJ databases">
        <title>Genome seq and assembly of Bacillus sp.</title>
        <authorList>
            <person name="Chhetri G."/>
        </authorList>
    </citation>
    <scope>NUCLEOTIDE SEQUENCE</scope>
    <source>
        <strain evidence="3">RG28</strain>
    </source>
</reference>
<evidence type="ECO:0000313" key="4">
    <source>
        <dbReference type="Proteomes" id="UP000682134"/>
    </source>
</evidence>
<dbReference type="CDD" id="cd07814">
    <property type="entry name" value="SRPBCC_CalC_Aha1-like"/>
    <property type="match status" value="1"/>
</dbReference>
<dbReference type="Proteomes" id="UP000682134">
    <property type="component" value="Unassembled WGS sequence"/>
</dbReference>
<protein>
    <submittedName>
        <fullName evidence="3">SRPBCC domain-containing protein</fullName>
    </submittedName>
</protein>
<dbReference type="InterPro" id="IPR023393">
    <property type="entry name" value="START-like_dom_sf"/>
</dbReference>
<gene>
    <name evidence="3" type="ORF">J5Y03_01430</name>
</gene>
<name>A0A940SFC3_9BACI</name>
<dbReference type="RefSeq" id="WP_209401656.1">
    <property type="nucleotide sequence ID" value="NZ_JAGIYQ010000001.1"/>
</dbReference>
<evidence type="ECO:0000313" key="3">
    <source>
        <dbReference type="EMBL" id="MBP0723842.1"/>
    </source>
</evidence>
<dbReference type="AlphaFoldDB" id="A0A940SFC3"/>
<accession>A0A940SFC3</accession>
<organism evidence="3 4">
    <name type="scientific">Gottfriedia endophytica</name>
    <dbReference type="NCBI Taxonomy" id="2820819"/>
    <lineage>
        <taxon>Bacteria</taxon>
        <taxon>Bacillati</taxon>
        <taxon>Bacillota</taxon>
        <taxon>Bacilli</taxon>
        <taxon>Bacillales</taxon>
        <taxon>Bacillaceae</taxon>
        <taxon>Gottfriedia</taxon>
    </lineage>
</organism>
<feature type="domain" description="Activator of Hsp90 ATPase homologue 1/2-like C-terminal" evidence="2">
    <location>
        <begin position="11"/>
        <end position="132"/>
    </location>
</feature>
<dbReference type="Pfam" id="PF08327">
    <property type="entry name" value="AHSA1"/>
    <property type="match status" value="1"/>
</dbReference>
<comment type="similarity">
    <text evidence="1">Belongs to the AHA1 family.</text>
</comment>
<evidence type="ECO:0000256" key="1">
    <source>
        <dbReference type="ARBA" id="ARBA00006817"/>
    </source>
</evidence>
<evidence type="ECO:0000259" key="2">
    <source>
        <dbReference type="Pfam" id="PF08327"/>
    </source>
</evidence>
<proteinExistence type="inferred from homology"/>
<dbReference type="InterPro" id="IPR013538">
    <property type="entry name" value="ASHA1/2-like_C"/>
</dbReference>
<dbReference type="EMBL" id="JAGIYQ010000001">
    <property type="protein sequence ID" value="MBP0723842.1"/>
    <property type="molecule type" value="Genomic_DNA"/>
</dbReference>
<dbReference type="SUPFAM" id="SSF55961">
    <property type="entry name" value="Bet v1-like"/>
    <property type="match status" value="1"/>
</dbReference>
<comment type="caution">
    <text evidence="3">The sequence shown here is derived from an EMBL/GenBank/DDBJ whole genome shotgun (WGS) entry which is preliminary data.</text>
</comment>